<sequence length="256" mass="30394">MNNLLIMIKCLALAISDDLSKYLKLSLNKFKTKIFESIYKDFCIDELLKLKHSWQFSTDYELRVDNLTIPSPISTDTLNDLSFINYNLPIYNFEWNKLELDKDTNYYCIPDFALIDAWKRAFNQTLDSKMIKVFLSEFYLPPDTNRLLPLIFKESITKEQMLKLSELNIELMLVFIDSLEQFPQKFNMYTQLILEIPINVNYLNLISNLFAFEIQFKEDFYQKLINNLINYCQQNTTENEANNSNDQIRKLLLTTI</sequence>
<accession>A0A137P2R8</accession>
<evidence type="ECO:0000313" key="1">
    <source>
        <dbReference type="EMBL" id="KXN69209.1"/>
    </source>
</evidence>
<gene>
    <name evidence="1" type="ORF">CONCODRAFT_86064</name>
</gene>
<evidence type="ECO:0000313" key="2">
    <source>
        <dbReference type="Proteomes" id="UP000070444"/>
    </source>
</evidence>
<protein>
    <submittedName>
        <fullName evidence="1">Uncharacterized protein</fullName>
    </submittedName>
</protein>
<dbReference type="Proteomes" id="UP000070444">
    <property type="component" value="Unassembled WGS sequence"/>
</dbReference>
<organism evidence="1 2">
    <name type="scientific">Conidiobolus coronatus (strain ATCC 28846 / CBS 209.66 / NRRL 28638)</name>
    <name type="common">Delacroixia coronata</name>
    <dbReference type="NCBI Taxonomy" id="796925"/>
    <lineage>
        <taxon>Eukaryota</taxon>
        <taxon>Fungi</taxon>
        <taxon>Fungi incertae sedis</taxon>
        <taxon>Zoopagomycota</taxon>
        <taxon>Entomophthoromycotina</taxon>
        <taxon>Entomophthoromycetes</taxon>
        <taxon>Entomophthorales</taxon>
        <taxon>Ancylistaceae</taxon>
        <taxon>Conidiobolus</taxon>
    </lineage>
</organism>
<dbReference type="AlphaFoldDB" id="A0A137P2R8"/>
<keyword evidence="2" id="KW-1185">Reference proteome</keyword>
<reference evidence="1 2" key="1">
    <citation type="journal article" date="2015" name="Genome Biol. Evol.">
        <title>Phylogenomic analyses indicate that early fungi evolved digesting cell walls of algal ancestors of land plants.</title>
        <authorList>
            <person name="Chang Y."/>
            <person name="Wang S."/>
            <person name="Sekimoto S."/>
            <person name="Aerts A.L."/>
            <person name="Choi C."/>
            <person name="Clum A."/>
            <person name="LaButti K.M."/>
            <person name="Lindquist E.A."/>
            <person name="Yee Ngan C."/>
            <person name="Ohm R.A."/>
            <person name="Salamov A.A."/>
            <person name="Grigoriev I.V."/>
            <person name="Spatafora J.W."/>
            <person name="Berbee M.L."/>
        </authorList>
    </citation>
    <scope>NUCLEOTIDE SEQUENCE [LARGE SCALE GENOMIC DNA]</scope>
    <source>
        <strain evidence="1 2">NRRL 28638</strain>
    </source>
</reference>
<dbReference type="EMBL" id="KQ964544">
    <property type="protein sequence ID" value="KXN69209.1"/>
    <property type="molecule type" value="Genomic_DNA"/>
</dbReference>
<name>A0A137P2R8_CONC2</name>
<proteinExistence type="predicted"/>